<gene>
    <name evidence="2" type="ORF">HHL09_20030</name>
</gene>
<dbReference type="Proteomes" id="UP000501812">
    <property type="component" value="Chromosome"/>
</dbReference>
<keyword evidence="3" id="KW-1185">Reference proteome</keyword>
<dbReference type="PANTHER" id="PTHR34322:SF2">
    <property type="entry name" value="TRANSPOSASE IS200-LIKE DOMAIN-CONTAINING PROTEIN"/>
    <property type="match status" value="1"/>
</dbReference>
<sequence>MDDHDRDGHESLVAEVVQRTGWEIFAWALLEDHYHLVMRTPEANLVGGMKWFQNFWTKRFNAKHERSGSVFGGRYKSVLVQGDGHLSSLIDHVHLNAFRVGLVTTAQLASHPWSSLKDYLLPPSSRRSWVRASEGLRHMGYDGEDCDDRLRYLEHLEHIAVRLGGRVPLPGGGRTLHSTLRRGWYLGADSFRSELIAVREQGGASADSRGRTHGAEMAQRILTAGLSAGGLAYESLENLRKSDWRKRAIGRAIRLRTTVPTEWIASNLRMGVSSRVALMVARDPEPSWGKSWRPAKEFLDRLLEVARQMENSPRPEPLREDEDAEDVYCPHHGAEGRRCECNCSL</sequence>
<dbReference type="SUPFAM" id="SSF143422">
    <property type="entry name" value="Transposase IS200-like"/>
    <property type="match status" value="1"/>
</dbReference>
<dbReference type="PANTHER" id="PTHR34322">
    <property type="entry name" value="TRANSPOSASE, Y1_TNP DOMAIN-CONTAINING"/>
    <property type="match status" value="1"/>
</dbReference>
<name>A0A858RNH2_9BACT</name>
<dbReference type="SMART" id="SM01321">
    <property type="entry name" value="Y1_Tnp"/>
    <property type="match status" value="1"/>
</dbReference>
<dbReference type="RefSeq" id="WP_169456404.1">
    <property type="nucleotide sequence ID" value="NZ_CP051774.1"/>
</dbReference>
<protein>
    <recommendedName>
        <fullName evidence="1">Transposase IS200-like domain-containing protein</fullName>
    </recommendedName>
</protein>
<dbReference type="GO" id="GO:0004803">
    <property type="term" value="F:transposase activity"/>
    <property type="evidence" value="ECO:0007669"/>
    <property type="project" value="InterPro"/>
</dbReference>
<dbReference type="GO" id="GO:0006313">
    <property type="term" value="P:DNA transposition"/>
    <property type="evidence" value="ECO:0007669"/>
    <property type="project" value="InterPro"/>
</dbReference>
<accession>A0A858RNH2</accession>
<evidence type="ECO:0000313" key="3">
    <source>
        <dbReference type="Proteomes" id="UP000501812"/>
    </source>
</evidence>
<evidence type="ECO:0000313" key="2">
    <source>
        <dbReference type="EMBL" id="QJE97978.1"/>
    </source>
</evidence>
<evidence type="ECO:0000259" key="1">
    <source>
        <dbReference type="SMART" id="SM01321"/>
    </source>
</evidence>
<dbReference type="InterPro" id="IPR036515">
    <property type="entry name" value="Transposase_17_sf"/>
</dbReference>
<dbReference type="InterPro" id="IPR002686">
    <property type="entry name" value="Transposase_17"/>
</dbReference>
<feature type="domain" description="Transposase IS200-like" evidence="1">
    <location>
        <begin position="1"/>
        <end position="96"/>
    </location>
</feature>
<dbReference type="EMBL" id="CP051774">
    <property type="protein sequence ID" value="QJE97978.1"/>
    <property type="molecule type" value="Genomic_DNA"/>
</dbReference>
<dbReference type="GO" id="GO:0003677">
    <property type="term" value="F:DNA binding"/>
    <property type="evidence" value="ECO:0007669"/>
    <property type="project" value="InterPro"/>
</dbReference>
<organism evidence="2 3">
    <name type="scientific">Luteolibacter luteus</name>
    <dbReference type="NCBI Taxonomy" id="2728835"/>
    <lineage>
        <taxon>Bacteria</taxon>
        <taxon>Pseudomonadati</taxon>
        <taxon>Verrucomicrobiota</taxon>
        <taxon>Verrucomicrobiia</taxon>
        <taxon>Verrucomicrobiales</taxon>
        <taxon>Verrucomicrobiaceae</taxon>
        <taxon>Luteolibacter</taxon>
    </lineage>
</organism>
<dbReference type="AlphaFoldDB" id="A0A858RNH2"/>
<dbReference type="KEGG" id="luo:HHL09_20030"/>
<proteinExistence type="predicted"/>
<reference evidence="2 3" key="1">
    <citation type="submission" date="2020-04" db="EMBL/GenBank/DDBJ databases">
        <title>Luteolibacter sp. G-1-1-1 isolated from soil.</title>
        <authorList>
            <person name="Dahal R.H."/>
        </authorList>
    </citation>
    <scope>NUCLEOTIDE SEQUENCE [LARGE SCALE GENOMIC DNA]</scope>
    <source>
        <strain evidence="2 3">G-1-1-1</strain>
    </source>
</reference>
<dbReference type="Gene3D" id="3.30.70.1290">
    <property type="entry name" value="Transposase IS200-like"/>
    <property type="match status" value="1"/>
</dbReference>